<dbReference type="PANTHER" id="PTHR47490">
    <property type="entry name" value="PROTEIN BLISTER"/>
    <property type="match status" value="1"/>
</dbReference>
<dbReference type="AlphaFoldDB" id="A0A2N9IGK0"/>
<dbReference type="EMBL" id="OIVN01005768">
    <property type="protein sequence ID" value="SPD23922.1"/>
    <property type="molecule type" value="Genomic_DNA"/>
</dbReference>
<protein>
    <submittedName>
        <fullName evidence="2">Uncharacterized protein</fullName>
    </submittedName>
</protein>
<feature type="compositionally biased region" description="Basic and acidic residues" evidence="1">
    <location>
        <begin position="43"/>
        <end position="63"/>
    </location>
</feature>
<feature type="region of interest" description="Disordered" evidence="1">
    <location>
        <begin position="201"/>
        <end position="235"/>
    </location>
</feature>
<gene>
    <name evidence="2" type="ORF">FSB_LOCUS51804</name>
</gene>
<name>A0A2N9IGK0_FAGSY</name>
<evidence type="ECO:0000256" key="1">
    <source>
        <dbReference type="SAM" id="MobiDB-lite"/>
    </source>
</evidence>
<evidence type="ECO:0000313" key="2">
    <source>
        <dbReference type="EMBL" id="SPD23922.1"/>
    </source>
</evidence>
<dbReference type="InterPro" id="IPR044194">
    <property type="entry name" value="BLISTER"/>
</dbReference>
<dbReference type="GO" id="GO:0040008">
    <property type="term" value="P:regulation of growth"/>
    <property type="evidence" value="ECO:0007669"/>
    <property type="project" value="InterPro"/>
</dbReference>
<proteinExistence type="predicted"/>
<feature type="compositionally biased region" description="Polar residues" evidence="1">
    <location>
        <begin position="201"/>
        <end position="219"/>
    </location>
</feature>
<sequence length="277" mass="30082">MASAQVLRKQEHLEAGKRRLEEFRKKKAAERAKKAGSTSQTHVSDDSPHEKQLVDTDPVRLTDSDGAGTSDEPGRAVLGSSAAVSDNDNKAIVCKNMQIIKNLRDTVSSGFAGSMDVNHRHEMEGLNNEFGIYTGVQDSIPPTTNVRGSAPEAWQHVNGIAHTNDSIIFDYGERKLSSSAGAFPSVNNSAVQAWEATGFSSDVRSSSNHVPLSSVTPETTSRRSRPSFLDSLNMPRASSGTLFQRTEPEESFMSSSLNDEQHGCLRILSFSEAISRD</sequence>
<reference evidence="2" key="1">
    <citation type="submission" date="2018-02" db="EMBL/GenBank/DDBJ databases">
        <authorList>
            <person name="Cohen D.B."/>
            <person name="Kent A.D."/>
        </authorList>
    </citation>
    <scope>NUCLEOTIDE SEQUENCE</scope>
</reference>
<organism evidence="2">
    <name type="scientific">Fagus sylvatica</name>
    <name type="common">Beechnut</name>
    <dbReference type="NCBI Taxonomy" id="28930"/>
    <lineage>
        <taxon>Eukaryota</taxon>
        <taxon>Viridiplantae</taxon>
        <taxon>Streptophyta</taxon>
        <taxon>Embryophyta</taxon>
        <taxon>Tracheophyta</taxon>
        <taxon>Spermatophyta</taxon>
        <taxon>Magnoliopsida</taxon>
        <taxon>eudicotyledons</taxon>
        <taxon>Gunneridae</taxon>
        <taxon>Pentapetalae</taxon>
        <taxon>rosids</taxon>
        <taxon>fabids</taxon>
        <taxon>Fagales</taxon>
        <taxon>Fagaceae</taxon>
        <taxon>Fagus</taxon>
    </lineage>
</organism>
<dbReference type="PANTHER" id="PTHR47490:SF2">
    <property type="entry name" value="PROTEIN BLISTER"/>
    <property type="match status" value="1"/>
</dbReference>
<accession>A0A2N9IGK0</accession>
<feature type="region of interest" description="Disordered" evidence="1">
    <location>
        <begin position="1"/>
        <end position="82"/>
    </location>
</feature>
<feature type="compositionally biased region" description="Basic and acidic residues" evidence="1">
    <location>
        <begin position="8"/>
        <end position="33"/>
    </location>
</feature>